<dbReference type="InterPro" id="IPR000629">
    <property type="entry name" value="RNA-helicase_DEAD-box_CS"/>
</dbReference>
<keyword evidence="2" id="KW-0378">Hydrolase</keyword>
<dbReference type="InterPro" id="IPR027417">
    <property type="entry name" value="P-loop_NTPase"/>
</dbReference>
<evidence type="ECO:0000313" key="4">
    <source>
        <dbReference type="Proteomes" id="UP000002051"/>
    </source>
</evidence>
<dbReference type="EMBL" id="CM001219">
    <property type="protein sequence ID" value="AES69935.1"/>
    <property type="molecule type" value="Genomic_DNA"/>
</dbReference>
<dbReference type="PaxDb" id="3880-AES69935"/>
<feature type="domain" description="DEAD/DEAH-box helicase" evidence="1">
    <location>
        <begin position="44"/>
        <end position="112"/>
    </location>
</feature>
<keyword evidence="2" id="KW-0547">Nucleotide-binding</keyword>
<dbReference type="PANTHER" id="PTHR31650">
    <property type="entry name" value="O-ACYLTRANSFERASE (WSD1-LIKE) FAMILY PROTEIN"/>
    <property type="match status" value="1"/>
</dbReference>
<dbReference type="Proteomes" id="UP000002051">
    <property type="component" value="Chromosome 3"/>
</dbReference>
<dbReference type="GO" id="GO:0004386">
    <property type="term" value="F:helicase activity"/>
    <property type="evidence" value="ECO:0007669"/>
    <property type="project" value="UniProtKB-KW"/>
</dbReference>
<dbReference type="InterPro" id="IPR011545">
    <property type="entry name" value="DEAD/DEAH_box_helicase_dom"/>
</dbReference>
<keyword evidence="2" id="KW-0067">ATP-binding</keyword>
<dbReference type="STRING" id="3880.G7IZR5"/>
<dbReference type="PROSITE" id="PS00039">
    <property type="entry name" value="DEAD_ATP_HELICASE"/>
    <property type="match status" value="1"/>
</dbReference>
<dbReference type="GO" id="GO:0045017">
    <property type="term" value="P:glycerolipid biosynthetic process"/>
    <property type="evidence" value="ECO:0007669"/>
    <property type="project" value="InterPro"/>
</dbReference>
<dbReference type="SUPFAM" id="SSF52540">
    <property type="entry name" value="P-loop containing nucleoside triphosphate hydrolases"/>
    <property type="match status" value="1"/>
</dbReference>
<keyword evidence="4" id="KW-1185">Reference proteome</keyword>
<dbReference type="AlphaFoldDB" id="G7IZR5"/>
<evidence type="ECO:0000259" key="1">
    <source>
        <dbReference type="Pfam" id="PF00270"/>
    </source>
</evidence>
<dbReference type="GO" id="GO:0003676">
    <property type="term" value="F:nucleic acid binding"/>
    <property type="evidence" value="ECO:0007669"/>
    <property type="project" value="InterPro"/>
</dbReference>
<evidence type="ECO:0000313" key="2">
    <source>
        <dbReference type="EMBL" id="AES69935.1"/>
    </source>
</evidence>
<reference evidence="2 4" key="2">
    <citation type="journal article" date="2014" name="BMC Genomics">
        <title>An improved genome release (version Mt4.0) for the model legume Medicago truncatula.</title>
        <authorList>
            <person name="Tang H."/>
            <person name="Krishnakumar V."/>
            <person name="Bidwell S."/>
            <person name="Rosen B."/>
            <person name="Chan A."/>
            <person name="Zhou S."/>
            <person name="Gentzbittel L."/>
            <person name="Childs K.L."/>
            <person name="Yandell M."/>
            <person name="Gundlach H."/>
            <person name="Mayer K.F."/>
            <person name="Schwartz D.C."/>
            <person name="Town C.D."/>
        </authorList>
    </citation>
    <scope>GENOME REANNOTATION</scope>
    <source>
        <strain evidence="3 4">cv. Jemalong A17</strain>
    </source>
</reference>
<organism evidence="2 4">
    <name type="scientific">Medicago truncatula</name>
    <name type="common">Barrel medic</name>
    <name type="synonym">Medicago tribuloides</name>
    <dbReference type="NCBI Taxonomy" id="3880"/>
    <lineage>
        <taxon>Eukaryota</taxon>
        <taxon>Viridiplantae</taxon>
        <taxon>Streptophyta</taxon>
        <taxon>Embryophyta</taxon>
        <taxon>Tracheophyta</taxon>
        <taxon>Spermatophyta</taxon>
        <taxon>Magnoliopsida</taxon>
        <taxon>eudicotyledons</taxon>
        <taxon>Gunneridae</taxon>
        <taxon>Pentapetalae</taxon>
        <taxon>rosids</taxon>
        <taxon>fabids</taxon>
        <taxon>Fabales</taxon>
        <taxon>Fabaceae</taxon>
        <taxon>Papilionoideae</taxon>
        <taxon>50 kb inversion clade</taxon>
        <taxon>NPAAA clade</taxon>
        <taxon>Hologalegina</taxon>
        <taxon>IRL clade</taxon>
        <taxon>Trifolieae</taxon>
        <taxon>Medicago</taxon>
    </lineage>
</organism>
<evidence type="ECO:0000313" key="3">
    <source>
        <dbReference type="EnsemblPlants" id="AES69935"/>
    </source>
</evidence>
<reference evidence="3" key="3">
    <citation type="submission" date="2015-04" db="UniProtKB">
        <authorList>
            <consortium name="EnsemblPlants"/>
        </authorList>
    </citation>
    <scope>IDENTIFICATION</scope>
    <source>
        <strain evidence="3">cv. Jemalong A17</strain>
    </source>
</reference>
<dbReference type="PANTHER" id="PTHR31650:SF41">
    <property type="entry name" value="O-ACYLTRANSFERASE WSD1-LIKE ISOFORM X1"/>
    <property type="match status" value="1"/>
</dbReference>
<keyword evidence="2" id="KW-0347">Helicase</keyword>
<dbReference type="Pfam" id="PF00270">
    <property type="entry name" value="DEAD"/>
    <property type="match status" value="1"/>
</dbReference>
<protein>
    <submittedName>
        <fullName evidence="2">DEAD-box helicase family protein</fullName>
    </submittedName>
</protein>
<dbReference type="EnsemblPlants" id="AES69935">
    <property type="protein sequence ID" value="AES69935"/>
    <property type="gene ID" value="MTR_3g041730"/>
</dbReference>
<sequence length="151" mass="17208">MGEDDEPLTPVGRLFLQPEMNQIIHCVIGLKNPIDVDSVNNQIQNSVMLQHPRFTSLMVRDHRVSTNKEDESAISEYQYRCLIIDEADRILEANFEDELKQIIKLLPKRKSTAINSTQKSVAFECQQLLAVGLKIHGLGDHIFKLWPTILG</sequence>
<dbReference type="GO" id="GO:0008374">
    <property type="term" value="F:O-acyltransferase activity"/>
    <property type="evidence" value="ECO:0007669"/>
    <property type="project" value="InterPro"/>
</dbReference>
<gene>
    <name evidence="2" type="ordered locus">MTR_3g041730</name>
</gene>
<dbReference type="InterPro" id="IPR045034">
    <property type="entry name" value="O-acyltransferase_WSD1-like"/>
</dbReference>
<reference evidence="2 4" key="1">
    <citation type="journal article" date="2011" name="Nature">
        <title>The Medicago genome provides insight into the evolution of rhizobial symbioses.</title>
        <authorList>
            <person name="Young N.D."/>
            <person name="Debelle F."/>
            <person name="Oldroyd G.E."/>
            <person name="Geurts R."/>
            <person name="Cannon S.B."/>
            <person name="Udvardi M.K."/>
            <person name="Benedito V.A."/>
            <person name="Mayer K.F."/>
            <person name="Gouzy J."/>
            <person name="Schoof H."/>
            <person name="Van de Peer Y."/>
            <person name="Proost S."/>
            <person name="Cook D.R."/>
            <person name="Meyers B.C."/>
            <person name="Spannagl M."/>
            <person name="Cheung F."/>
            <person name="De Mita S."/>
            <person name="Krishnakumar V."/>
            <person name="Gundlach H."/>
            <person name="Zhou S."/>
            <person name="Mudge J."/>
            <person name="Bharti A.K."/>
            <person name="Murray J.D."/>
            <person name="Naoumkina M.A."/>
            <person name="Rosen B."/>
            <person name="Silverstein K.A."/>
            <person name="Tang H."/>
            <person name="Rombauts S."/>
            <person name="Zhao P.X."/>
            <person name="Zhou P."/>
            <person name="Barbe V."/>
            <person name="Bardou P."/>
            <person name="Bechner M."/>
            <person name="Bellec A."/>
            <person name="Berger A."/>
            <person name="Berges H."/>
            <person name="Bidwell S."/>
            <person name="Bisseling T."/>
            <person name="Choisne N."/>
            <person name="Couloux A."/>
            <person name="Denny R."/>
            <person name="Deshpande S."/>
            <person name="Dai X."/>
            <person name="Doyle J.J."/>
            <person name="Dudez A.M."/>
            <person name="Farmer A.D."/>
            <person name="Fouteau S."/>
            <person name="Franken C."/>
            <person name="Gibelin C."/>
            <person name="Gish J."/>
            <person name="Goldstein S."/>
            <person name="Gonzalez A.J."/>
            <person name="Green P.J."/>
            <person name="Hallab A."/>
            <person name="Hartog M."/>
            <person name="Hua A."/>
            <person name="Humphray S.J."/>
            <person name="Jeong D.H."/>
            <person name="Jing Y."/>
            <person name="Jocker A."/>
            <person name="Kenton S.M."/>
            <person name="Kim D.J."/>
            <person name="Klee K."/>
            <person name="Lai H."/>
            <person name="Lang C."/>
            <person name="Lin S."/>
            <person name="Macmil S.L."/>
            <person name="Magdelenat G."/>
            <person name="Matthews L."/>
            <person name="McCorrison J."/>
            <person name="Monaghan E.L."/>
            <person name="Mun J.H."/>
            <person name="Najar F.Z."/>
            <person name="Nicholson C."/>
            <person name="Noirot C."/>
            <person name="O'Bleness M."/>
            <person name="Paule C.R."/>
            <person name="Poulain J."/>
            <person name="Prion F."/>
            <person name="Qin B."/>
            <person name="Qu C."/>
            <person name="Retzel E.F."/>
            <person name="Riddle C."/>
            <person name="Sallet E."/>
            <person name="Samain S."/>
            <person name="Samson N."/>
            <person name="Sanders I."/>
            <person name="Saurat O."/>
            <person name="Scarpelli C."/>
            <person name="Schiex T."/>
            <person name="Segurens B."/>
            <person name="Severin A.J."/>
            <person name="Sherrier D.J."/>
            <person name="Shi R."/>
            <person name="Sims S."/>
            <person name="Singer S.R."/>
            <person name="Sinharoy S."/>
            <person name="Sterck L."/>
            <person name="Viollet A."/>
            <person name="Wang B.B."/>
            <person name="Wang K."/>
            <person name="Wang M."/>
            <person name="Wang X."/>
            <person name="Warfsmann J."/>
            <person name="Weissenbach J."/>
            <person name="White D.D."/>
            <person name="White J.D."/>
            <person name="Wiley G.B."/>
            <person name="Wincker P."/>
            <person name="Xing Y."/>
            <person name="Yang L."/>
            <person name="Yao Z."/>
            <person name="Ying F."/>
            <person name="Zhai J."/>
            <person name="Zhou L."/>
            <person name="Zuber A."/>
            <person name="Denarie J."/>
            <person name="Dixon R.A."/>
            <person name="May G.D."/>
            <person name="Schwartz D.C."/>
            <person name="Rogers J."/>
            <person name="Quetier F."/>
            <person name="Town C.D."/>
            <person name="Roe B.A."/>
        </authorList>
    </citation>
    <scope>NUCLEOTIDE SEQUENCE [LARGE SCALE GENOMIC DNA]</scope>
    <source>
        <strain evidence="2">A17</strain>
        <strain evidence="3 4">cv. Jemalong A17</strain>
    </source>
</reference>
<dbReference type="HOGENOM" id="CLU_1734188_0_0_1"/>
<accession>G7IZR5</accession>
<name>G7IZR5_MEDTR</name>
<proteinExistence type="predicted"/>
<dbReference type="Gene3D" id="3.40.50.300">
    <property type="entry name" value="P-loop containing nucleotide triphosphate hydrolases"/>
    <property type="match status" value="1"/>
</dbReference>
<dbReference type="GO" id="GO:0005524">
    <property type="term" value="F:ATP binding"/>
    <property type="evidence" value="ECO:0007669"/>
    <property type="project" value="InterPro"/>
</dbReference>